<gene>
    <name evidence="1" type="ORF">NCTC10047_03687</name>
</gene>
<dbReference type="AlphaFoldDB" id="A0A447R664"/>
<accession>A0A447R664</accession>
<protein>
    <submittedName>
        <fullName evidence="1">Uncharacterized protein</fullName>
    </submittedName>
</protein>
<name>A0A447R664_SALER</name>
<evidence type="ECO:0000313" key="2">
    <source>
        <dbReference type="Proteomes" id="UP000275676"/>
    </source>
</evidence>
<evidence type="ECO:0000313" key="1">
    <source>
        <dbReference type="EMBL" id="VEA77757.1"/>
    </source>
</evidence>
<dbReference type="EMBL" id="LR134156">
    <property type="protein sequence ID" value="VEA77757.1"/>
    <property type="molecule type" value="Genomic_DNA"/>
</dbReference>
<sequence>MISSFHCTHSPPRIRAISSSSDFIARLTAHSVLISGSSAFWYRVCAPFIKPEVYPGEYCRQPVHLHTLYGPFLVMIAKDVICKLTQIVDNRKQSAGKLWVGTVKAERRQAQGKIVKYRCQQLAQMVKFSGG</sequence>
<organism evidence="1 2">
    <name type="scientific">Salmonella enterica subsp. arizonae</name>
    <dbReference type="NCBI Taxonomy" id="59203"/>
    <lineage>
        <taxon>Bacteria</taxon>
        <taxon>Pseudomonadati</taxon>
        <taxon>Pseudomonadota</taxon>
        <taxon>Gammaproteobacteria</taxon>
        <taxon>Enterobacterales</taxon>
        <taxon>Enterobacteriaceae</taxon>
        <taxon>Salmonella</taxon>
    </lineage>
</organism>
<dbReference type="Proteomes" id="UP000275676">
    <property type="component" value="Chromosome"/>
</dbReference>
<proteinExistence type="predicted"/>
<reference evidence="1 2" key="1">
    <citation type="submission" date="2018-12" db="EMBL/GenBank/DDBJ databases">
        <authorList>
            <consortium name="Pathogen Informatics"/>
        </authorList>
    </citation>
    <scope>NUCLEOTIDE SEQUENCE [LARGE SCALE GENOMIC DNA]</scope>
    <source>
        <strain evidence="1 2">NCTC10047</strain>
    </source>
</reference>